<dbReference type="SUPFAM" id="SSF56112">
    <property type="entry name" value="Protein kinase-like (PK-like)"/>
    <property type="match status" value="1"/>
</dbReference>
<dbReference type="GeneID" id="25908299"/>
<dbReference type="Pfam" id="PF00130">
    <property type="entry name" value="C1_1"/>
    <property type="match status" value="3"/>
</dbReference>
<name>A0A0L0FT12_9EUKA</name>
<dbReference type="SUPFAM" id="SSF57889">
    <property type="entry name" value="Cysteine-rich domain"/>
    <property type="match status" value="3"/>
</dbReference>
<feature type="domain" description="Phorbol-ester/DAG-type" evidence="8">
    <location>
        <begin position="43"/>
        <end position="93"/>
    </location>
</feature>
<accession>A0A0L0FT12</accession>
<keyword evidence="9" id="KW-0418">Kinase</keyword>
<dbReference type="RefSeq" id="XP_014153726.1">
    <property type="nucleotide sequence ID" value="XM_014298251.1"/>
</dbReference>
<dbReference type="AlphaFoldDB" id="A0A0L0FT12"/>
<evidence type="ECO:0000313" key="9">
    <source>
        <dbReference type="EMBL" id="KNC79824.1"/>
    </source>
</evidence>
<sequence length="712" mass="79486">MMYNLSGNLDVLPRITDLSQIGDGGEIVVVRMPTRVRELNQNAHRLMVKSYTEKRGCNFCNQQLFGINRQGLHCTACNLDYHKKCVYSKANKCEHANAAVIFKVPHRFVQHEFDVGVKCTYCRLQFLAGQTQGSKCEDCYYNCHTPCILYAPSCIDGAQFVDERADISGGDIQMRQASNMIPLHRVLTSKVSTVGTGALPPGANYTSDRSISIMGHVFVPGVFNGPTFCNKCGSQVEGGASNALECNKCYCVAHSECMASYHCVVDASDATLASGVVRMGEKDSDHMVERCLRIMNFRLQFYLDENAPKPMAEIKMKNIQGLATIKMDNARAMLLSVDGKLYQLEASSAEIIGRLVSAINTTIRYVSLNSDAFDHTRMADNLPGSGAQPPAQVSAESRDSMGNNRRLEDDYIYDLNTPLGSGQFGMVVAAQDAKNPSRHMAIKIIQWKKIVDADHSKTANLKSEMALLKALKNPNIISLERIYHTPEVLYLVMERAFGGDLLDRILSQPNQSLSEPVAKYYIYQILTALKFLHDNKVAHRDLKPENVLLSTNDTHTLVKLCDFGFARIVGENSFMQSVVGTPAYVAPEVIRQSSGSAATGYQVKVDLWSLGVIVYVALSGTFPYNEEQEVAQQIFTANFLFPDEKWANISNEAKHLIHNTLKVDYNERYSTEQALNSSWFRSDKRLRMQLEQLEEAFRTGPNHYQLDKYIPA</sequence>
<dbReference type="SMART" id="SM00109">
    <property type="entry name" value="C1"/>
    <property type="match status" value="3"/>
</dbReference>
<dbReference type="GO" id="GO:0007200">
    <property type="term" value="P:phospholipase C-activating G protein-coupled receptor signaling pathway"/>
    <property type="evidence" value="ECO:0007669"/>
    <property type="project" value="TreeGrafter"/>
</dbReference>
<keyword evidence="3" id="KW-0862">Zinc</keyword>
<dbReference type="Gene3D" id="1.10.510.10">
    <property type="entry name" value="Transferase(Phosphotransferase) domain 1"/>
    <property type="match status" value="1"/>
</dbReference>
<dbReference type="GO" id="GO:0005524">
    <property type="term" value="F:ATP binding"/>
    <property type="evidence" value="ECO:0007669"/>
    <property type="project" value="UniProtKB-UniRule"/>
</dbReference>
<dbReference type="GO" id="GO:0035556">
    <property type="term" value="P:intracellular signal transduction"/>
    <property type="evidence" value="ECO:0007669"/>
    <property type="project" value="TreeGrafter"/>
</dbReference>
<dbReference type="InterPro" id="IPR002219">
    <property type="entry name" value="PKC_DAG/PE"/>
</dbReference>
<evidence type="ECO:0000259" key="8">
    <source>
        <dbReference type="PROSITE" id="PS50081"/>
    </source>
</evidence>
<dbReference type="Proteomes" id="UP000054560">
    <property type="component" value="Unassembled WGS sequence"/>
</dbReference>
<evidence type="ECO:0000256" key="6">
    <source>
        <dbReference type="SAM" id="MobiDB-lite"/>
    </source>
</evidence>
<dbReference type="Gene3D" id="3.30.200.20">
    <property type="entry name" value="Phosphorylase Kinase, domain 1"/>
    <property type="match status" value="1"/>
</dbReference>
<dbReference type="EMBL" id="KQ242238">
    <property type="protein sequence ID" value="KNC79824.1"/>
    <property type="molecule type" value="Genomic_DNA"/>
</dbReference>
<dbReference type="InterPro" id="IPR017441">
    <property type="entry name" value="Protein_kinase_ATP_BS"/>
</dbReference>
<dbReference type="CDD" id="cd00029">
    <property type="entry name" value="C1"/>
    <property type="match status" value="2"/>
</dbReference>
<protein>
    <submittedName>
        <fullName evidence="9">CAMK/PKD protein kinase</fullName>
    </submittedName>
</protein>
<dbReference type="InterPro" id="IPR046349">
    <property type="entry name" value="C1-like_sf"/>
</dbReference>
<evidence type="ECO:0000259" key="7">
    <source>
        <dbReference type="PROSITE" id="PS50011"/>
    </source>
</evidence>
<dbReference type="InterPro" id="IPR011009">
    <property type="entry name" value="Kinase-like_dom_sf"/>
</dbReference>
<organism evidence="9 10">
    <name type="scientific">Sphaeroforma arctica JP610</name>
    <dbReference type="NCBI Taxonomy" id="667725"/>
    <lineage>
        <taxon>Eukaryota</taxon>
        <taxon>Ichthyosporea</taxon>
        <taxon>Ichthyophonida</taxon>
        <taxon>Sphaeroforma</taxon>
    </lineage>
</organism>
<gene>
    <name evidence="9" type="ORF">SARC_07795</name>
</gene>
<reference evidence="9 10" key="1">
    <citation type="submission" date="2011-02" db="EMBL/GenBank/DDBJ databases">
        <title>The Genome Sequence of Sphaeroforma arctica JP610.</title>
        <authorList>
            <consortium name="The Broad Institute Genome Sequencing Platform"/>
            <person name="Russ C."/>
            <person name="Cuomo C."/>
            <person name="Young S.K."/>
            <person name="Zeng Q."/>
            <person name="Gargeya S."/>
            <person name="Alvarado L."/>
            <person name="Berlin A."/>
            <person name="Chapman S.B."/>
            <person name="Chen Z."/>
            <person name="Freedman E."/>
            <person name="Gellesch M."/>
            <person name="Goldberg J."/>
            <person name="Griggs A."/>
            <person name="Gujja S."/>
            <person name="Heilman E."/>
            <person name="Heiman D."/>
            <person name="Howarth C."/>
            <person name="Mehta T."/>
            <person name="Neiman D."/>
            <person name="Pearson M."/>
            <person name="Roberts A."/>
            <person name="Saif S."/>
            <person name="Shea T."/>
            <person name="Shenoy N."/>
            <person name="Sisk P."/>
            <person name="Stolte C."/>
            <person name="Sykes S."/>
            <person name="White J."/>
            <person name="Yandava C."/>
            <person name="Burger G."/>
            <person name="Gray M.W."/>
            <person name="Holland P.W.H."/>
            <person name="King N."/>
            <person name="Lang F.B.F."/>
            <person name="Roger A.J."/>
            <person name="Ruiz-Trillo I."/>
            <person name="Haas B."/>
            <person name="Nusbaum C."/>
            <person name="Birren B."/>
        </authorList>
    </citation>
    <scope>NUCLEOTIDE SEQUENCE [LARGE SCALE GENOMIC DNA]</scope>
    <source>
        <strain evidence="9 10">JP610</strain>
    </source>
</reference>
<proteinExistence type="predicted"/>
<evidence type="ECO:0000313" key="10">
    <source>
        <dbReference type="Proteomes" id="UP000054560"/>
    </source>
</evidence>
<keyword evidence="4 5" id="KW-0067">ATP-binding</keyword>
<feature type="domain" description="Protein kinase" evidence="7">
    <location>
        <begin position="413"/>
        <end position="680"/>
    </location>
</feature>
<dbReference type="PROSITE" id="PS50011">
    <property type="entry name" value="PROTEIN_KINASE_DOM"/>
    <property type="match status" value="1"/>
</dbReference>
<feature type="domain" description="Phorbol-ester/DAG-type" evidence="8">
    <location>
        <begin position="105"/>
        <end position="154"/>
    </location>
</feature>
<dbReference type="CDD" id="cd05117">
    <property type="entry name" value="STKc_CAMK"/>
    <property type="match status" value="1"/>
</dbReference>
<evidence type="ECO:0000256" key="2">
    <source>
        <dbReference type="ARBA" id="ARBA00022741"/>
    </source>
</evidence>
<dbReference type="PANTHER" id="PTHR22968">
    <property type="entry name" value="PROTEIN KINASE C, MU"/>
    <property type="match status" value="1"/>
</dbReference>
<dbReference type="Gene3D" id="3.30.60.20">
    <property type="match status" value="3"/>
</dbReference>
<dbReference type="GO" id="GO:0008270">
    <property type="term" value="F:zinc ion binding"/>
    <property type="evidence" value="ECO:0007669"/>
    <property type="project" value="UniProtKB-KW"/>
</dbReference>
<keyword evidence="2 5" id="KW-0547">Nucleotide-binding</keyword>
<evidence type="ECO:0000256" key="1">
    <source>
        <dbReference type="ARBA" id="ARBA00022723"/>
    </source>
</evidence>
<feature type="region of interest" description="Disordered" evidence="6">
    <location>
        <begin position="380"/>
        <end position="401"/>
    </location>
</feature>
<dbReference type="PANTHER" id="PTHR22968:SF24">
    <property type="entry name" value="SERINE_THREONINE-PROTEIN KINASE"/>
    <property type="match status" value="1"/>
</dbReference>
<feature type="domain" description="Phorbol-ester/DAG-type" evidence="8">
    <location>
        <begin position="215"/>
        <end position="265"/>
    </location>
</feature>
<keyword evidence="1" id="KW-0479">Metal-binding</keyword>
<dbReference type="PROSITE" id="PS00107">
    <property type="entry name" value="PROTEIN_KINASE_ATP"/>
    <property type="match status" value="1"/>
</dbReference>
<dbReference type="InterPro" id="IPR000719">
    <property type="entry name" value="Prot_kinase_dom"/>
</dbReference>
<feature type="binding site" evidence="5">
    <location>
        <position position="443"/>
    </location>
    <ligand>
        <name>ATP</name>
        <dbReference type="ChEBI" id="CHEBI:30616"/>
    </ligand>
</feature>
<dbReference type="Pfam" id="PF00069">
    <property type="entry name" value="Pkinase"/>
    <property type="match status" value="1"/>
</dbReference>
<evidence type="ECO:0000256" key="4">
    <source>
        <dbReference type="ARBA" id="ARBA00022840"/>
    </source>
</evidence>
<keyword evidence="9" id="KW-0808">Transferase</keyword>
<dbReference type="FunFam" id="1.10.510.10:FF:000571">
    <property type="entry name" value="Maternal embryonic leucine zipper kinase"/>
    <property type="match status" value="1"/>
</dbReference>
<dbReference type="PROSITE" id="PS50081">
    <property type="entry name" value="ZF_DAG_PE_2"/>
    <property type="match status" value="3"/>
</dbReference>
<dbReference type="OrthoDB" id="74314at2759"/>
<dbReference type="STRING" id="667725.A0A0L0FT12"/>
<evidence type="ECO:0000256" key="5">
    <source>
        <dbReference type="PROSITE-ProRule" id="PRU10141"/>
    </source>
</evidence>
<dbReference type="InterPro" id="IPR008271">
    <property type="entry name" value="Ser/Thr_kinase_AS"/>
</dbReference>
<dbReference type="GO" id="GO:0004674">
    <property type="term" value="F:protein serine/threonine kinase activity"/>
    <property type="evidence" value="ECO:0007669"/>
    <property type="project" value="UniProtKB-KW"/>
</dbReference>
<keyword evidence="10" id="KW-1185">Reference proteome</keyword>
<dbReference type="GO" id="GO:0016020">
    <property type="term" value="C:membrane"/>
    <property type="evidence" value="ECO:0007669"/>
    <property type="project" value="UniProtKB-SubCell"/>
</dbReference>
<dbReference type="SMART" id="SM00220">
    <property type="entry name" value="S_TKc"/>
    <property type="match status" value="1"/>
</dbReference>
<dbReference type="GO" id="GO:0005829">
    <property type="term" value="C:cytosol"/>
    <property type="evidence" value="ECO:0007669"/>
    <property type="project" value="TreeGrafter"/>
</dbReference>
<dbReference type="PROSITE" id="PS00479">
    <property type="entry name" value="ZF_DAG_PE_1"/>
    <property type="match status" value="3"/>
</dbReference>
<evidence type="ECO:0000256" key="3">
    <source>
        <dbReference type="ARBA" id="ARBA00022833"/>
    </source>
</evidence>
<dbReference type="PROSITE" id="PS00108">
    <property type="entry name" value="PROTEIN_KINASE_ST"/>
    <property type="match status" value="1"/>
</dbReference>
<dbReference type="eggNOG" id="KOG4236">
    <property type="taxonomic scope" value="Eukaryota"/>
</dbReference>